<evidence type="ECO:0000256" key="9">
    <source>
        <dbReference type="ARBA" id="ARBA00024867"/>
    </source>
</evidence>
<feature type="domain" description="OmpR/PhoB-type" evidence="15">
    <location>
        <begin position="125"/>
        <end position="222"/>
    </location>
</feature>
<evidence type="ECO:0000256" key="3">
    <source>
        <dbReference type="ARBA" id="ARBA00022490"/>
    </source>
</evidence>
<dbReference type="InterPro" id="IPR001789">
    <property type="entry name" value="Sig_transdc_resp-reg_receiver"/>
</dbReference>
<dbReference type="Pfam" id="PF00486">
    <property type="entry name" value="Trans_reg_C"/>
    <property type="match status" value="1"/>
</dbReference>
<dbReference type="CDD" id="cd00383">
    <property type="entry name" value="trans_reg_C"/>
    <property type="match status" value="1"/>
</dbReference>
<evidence type="ECO:0000256" key="13">
    <source>
        <dbReference type="PROSITE-ProRule" id="PRU01091"/>
    </source>
</evidence>
<keyword evidence="5" id="KW-0843">Virulence</keyword>
<dbReference type="InterPro" id="IPR039420">
    <property type="entry name" value="WalR-like"/>
</dbReference>
<dbReference type="PROSITE" id="PS51755">
    <property type="entry name" value="OMPR_PHOB"/>
    <property type="match status" value="1"/>
</dbReference>
<dbReference type="RefSeq" id="WP_158425105.1">
    <property type="nucleotide sequence ID" value="NZ_JAOQJQ010000003.1"/>
</dbReference>
<protein>
    <recommendedName>
        <fullName evidence="11">Heme response regulator HssR</fullName>
    </recommendedName>
    <alternativeName>
        <fullName evidence="2">Stage 0 sporulation protein A homolog</fullName>
    </alternativeName>
</protein>
<comment type="function">
    <text evidence="10">Member of the two-component regulatory system HssS/HssR involved in intracellular heme homeostasis and tempering of staphylococcal virulence. Phosphorylated HssR binds to a direct repeat sequence within hrtAB promoter and activates the expression of hrtAB, an efflux pump, in response to extracellular heme, hemin, hemoglobin or blood.</text>
</comment>
<feature type="DNA-binding region" description="OmpR/PhoB-type" evidence="13">
    <location>
        <begin position="125"/>
        <end position="222"/>
    </location>
</feature>
<dbReference type="Proteomes" id="UP001652442">
    <property type="component" value="Unassembled WGS sequence"/>
</dbReference>
<sequence length="224" mass="25846">MVNILIAEDNPDYRNLIKIHLKRTGYQVFEAGDGTEALEILAQTPIHLLIADIMMPNMDGFELTAQIRSVNYTLPVLIISAKSQLDDKREGFKNGADDYMIKPIDMDEMLLRVEALLRRARMSEESILTVGDCTLDENTLIFSCQDTQMELRQKEFYLLHKLLSYPDKIFTRQTLMDEIWGFDSETDPRTVDVHIKRLREKLSAVNDFEIQTIRGLGYKAVINK</sequence>
<evidence type="ECO:0000256" key="10">
    <source>
        <dbReference type="ARBA" id="ARBA00037471"/>
    </source>
</evidence>
<gene>
    <name evidence="16" type="ORF">OCV88_08630</name>
</gene>
<keyword evidence="3" id="KW-0963">Cytoplasm</keyword>
<keyword evidence="17" id="KW-1185">Reference proteome</keyword>
<dbReference type="EMBL" id="JAOQJQ010000003">
    <property type="protein sequence ID" value="MCU6762396.1"/>
    <property type="molecule type" value="Genomic_DNA"/>
</dbReference>
<comment type="function">
    <text evidence="9">May play the central regulatory role in sporulation. It may be an element of the effector pathway responsible for the activation of sporulation genes in response to nutritional stress. Spo0A may act in concert with spo0H (a sigma factor) to control the expression of some genes that are critical to the sporulation process.</text>
</comment>
<dbReference type="SUPFAM" id="SSF52172">
    <property type="entry name" value="CheY-like"/>
    <property type="match status" value="1"/>
</dbReference>
<organism evidence="16 17">
    <name type="scientific">Brotonthovivens ammoniilytica</name>
    <dbReference type="NCBI Taxonomy" id="2981725"/>
    <lineage>
        <taxon>Bacteria</taxon>
        <taxon>Bacillati</taxon>
        <taxon>Bacillota</taxon>
        <taxon>Clostridia</taxon>
        <taxon>Lachnospirales</taxon>
        <taxon>Lachnospiraceae</taxon>
        <taxon>Brotonthovivens</taxon>
    </lineage>
</organism>
<comment type="caution">
    <text evidence="16">The sequence shown here is derived from an EMBL/GenBank/DDBJ whole genome shotgun (WGS) entry which is preliminary data.</text>
</comment>
<evidence type="ECO:0000259" key="15">
    <source>
        <dbReference type="PROSITE" id="PS51755"/>
    </source>
</evidence>
<dbReference type="PROSITE" id="PS50110">
    <property type="entry name" value="RESPONSE_REGULATORY"/>
    <property type="match status" value="1"/>
</dbReference>
<keyword evidence="12" id="KW-0597">Phosphoprotein</keyword>
<evidence type="ECO:0000313" key="17">
    <source>
        <dbReference type="Proteomes" id="UP001652442"/>
    </source>
</evidence>
<proteinExistence type="predicted"/>
<evidence type="ECO:0000256" key="6">
    <source>
        <dbReference type="ARBA" id="ARBA00023125"/>
    </source>
</evidence>
<comment type="subcellular location">
    <subcellularLocation>
        <location evidence="1">Cytoplasm</location>
    </subcellularLocation>
</comment>
<dbReference type="PANTHER" id="PTHR48111">
    <property type="entry name" value="REGULATOR OF RPOS"/>
    <property type="match status" value="1"/>
</dbReference>
<feature type="modified residue" description="4-aspartylphosphate" evidence="12">
    <location>
        <position position="52"/>
    </location>
</feature>
<evidence type="ECO:0000256" key="1">
    <source>
        <dbReference type="ARBA" id="ARBA00004496"/>
    </source>
</evidence>
<evidence type="ECO:0000313" key="16">
    <source>
        <dbReference type="EMBL" id="MCU6762396.1"/>
    </source>
</evidence>
<dbReference type="InterPro" id="IPR036388">
    <property type="entry name" value="WH-like_DNA-bd_sf"/>
</dbReference>
<keyword evidence="6 13" id="KW-0238">DNA-binding</keyword>
<evidence type="ECO:0000256" key="8">
    <source>
        <dbReference type="ARBA" id="ARBA00023163"/>
    </source>
</evidence>
<dbReference type="CDD" id="cd17574">
    <property type="entry name" value="REC_OmpR"/>
    <property type="match status" value="1"/>
</dbReference>
<dbReference type="InterPro" id="IPR001867">
    <property type="entry name" value="OmpR/PhoB-type_DNA-bd"/>
</dbReference>
<dbReference type="Pfam" id="PF00072">
    <property type="entry name" value="Response_reg"/>
    <property type="match status" value="1"/>
</dbReference>
<evidence type="ECO:0000256" key="12">
    <source>
        <dbReference type="PROSITE-ProRule" id="PRU00169"/>
    </source>
</evidence>
<keyword evidence="7" id="KW-0010">Activator</keyword>
<accession>A0ABT2TJR1</accession>
<evidence type="ECO:0000256" key="7">
    <source>
        <dbReference type="ARBA" id="ARBA00023159"/>
    </source>
</evidence>
<keyword evidence="4" id="KW-0805">Transcription regulation</keyword>
<dbReference type="InterPro" id="IPR011006">
    <property type="entry name" value="CheY-like_superfamily"/>
</dbReference>
<reference evidence="16 17" key="1">
    <citation type="journal article" date="2021" name="ISME Commun">
        <title>Automated analysis of genomic sequences facilitates high-throughput and comprehensive description of bacteria.</title>
        <authorList>
            <person name="Hitch T.C.A."/>
        </authorList>
    </citation>
    <scope>NUCLEOTIDE SEQUENCE [LARGE SCALE GENOMIC DNA]</scope>
    <source>
        <strain evidence="16 17">Sanger_109</strain>
    </source>
</reference>
<dbReference type="Gene3D" id="3.40.50.2300">
    <property type="match status" value="1"/>
</dbReference>
<feature type="domain" description="Response regulatory" evidence="14">
    <location>
        <begin position="3"/>
        <end position="117"/>
    </location>
</feature>
<dbReference type="SMART" id="SM00862">
    <property type="entry name" value="Trans_reg_C"/>
    <property type="match status" value="1"/>
</dbReference>
<evidence type="ECO:0000256" key="11">
    <source>
        <dbReference type="ARBA" id="ARBA00039976"/>
    </source>
</evidence>
<evidence type="ECO:0000256" key="4">
    <source>
        <dbReference type="ARBA" id="ARBA00023015"/>
    </source>
</evidence>
<evidence type="ECO:0000259" key="14">
    <source>
        <dbReference type="PROSITE" id="PS50110"/>
    </source>
</evidence>
<dbReference type="SMART" id="SM00448">
    <property type="entry name" value="REC"/>
    <property type="match status" value="1"/>
</dbReference>
<dbReference type="Gene3D" id="1.10.10.10">
    <property type="entry name" value="Winged helix-like DNA-binding domain superfamily/Winged helix DNA-binding domain"/>
    <property type="match status" value="1"/>
</dbReference>
<dbReference type="PANTHER" id="PTHR48111:SF49">
    <property type="entry name" value="HEME RESPONSE REGULATOR HSSR"/>
    <property type="match status" value="1"/>
</dbReference>
<name>A0ABT2TJR1_9FIRM</name>
<evidence type="ECO:0000256" key="2">
    <source>
        <dbReference type="ARBA" id="ARBA00018672"/>
    </source>
</evidence>
<keyword evidence="8" id="KW-0804">Transcription</keyword>
<evidence type="ECO:0000256" key="5">
    <source>
        <dbReference type="ARBA" id="ARBA00023026"/>
    </source>
</evidence>